<reference evidence="3" key="1">
    <citation type="submission" date="2023-03" db="EMBL/GenBank/DDBJ databases">
        <title>Mating type loci evolution in Malassezia.</title>
        <authorList>
            <person name="Coelho M.A."/>
        </authorList>
    </citation>
    <scope>NUCLEOTIDE SEQUENCE</scope>
    <source>
        <strain evidence="3">CBS 9557</strain>
    </source>
</reference>
<dbReference type="InterPro" id="IPR004000">
    <property type="entry name" value="Actin"/>
</dbReference>
<protein>
    <submittedName>
        <fullName evidence="3">Actin- protein 6</fullName>
    </submittedName>
</protein>
<dbReference type="Gene3D" id="3.30.420.40">
    <property type="match status" value="3"/>
</dbReference>
<keyword evidence="4" id="KW-1185">Reference proteome</keyword>
<name>A0AAF0EPJ1_9BASI</name>
<dbReference type="EMBL" id="CP119897">
    <property type="protein sequence ID" value="WFD28421.1"/>
    <property type="molecule type" value="Genomic_DNA"/>
</dbReference>
<evidence type="ECO:0000313" key="4">
    <source>
        <dbReference type="Proteomes" id="UP001213623"/>
    </source>
</evidence>
<gene>
    <name evidence="3" type="primary">ARP6</name>
    <name evidence="3" type="ORF">MNAN1_003432</name>
</gene>
<feature type="region of interest" description="Disordered" evidence="2">
    <location>
        <begin position="461"/>
        <end position="491"/>
    </location>
</feature>
<sequence length="491" mass="54203">MRTPRGDARQGLVLETGAAHVRIAVSGAHELHILPNAIARTRAGARRQVLVGDLIESECLDYGGLQLRLPVDRGLVVDWQAQKAVWDRAIVRALGCNTDTFGALRGITVIVTEPYFLLPEQQRAFDMLLFDWYEAEAIWRTTPAQLVPYAIEPQPDALIVVDVGHSYTHAVPVVNGAALWNAAQRLDLGGRVLTHLLKVMFSYRQWNMMDETYLIDKMKAASCFVAARSEHLAYKRGDEPSGPPSSWSFEQFVEHFQYVRLSDVSRHPDNAMVQQYVLPDYATPDDAADPRTKYGYVLSGPPPPTQSPLPDDELDAFIAGPSCPPPRSQTGDQMLRLGQERYQLFEYLFSPDRIGLDQAPLHELVAQSIQRAPPDAQALLWSHVVLVGGSARVPGLRQRLERELRMLAPDDVPVHVYMPGDPLEAPARGALALLHAPPTSAMAQSLEARLVTREAWRKRGAGALTPGERGGTALGDERFGGWNAVDGPSLE</sequence>
<proteinExistence type="inferred from homology"/>
<dbReference type="PANTHER" id="PTHR11937">
    <property type="entry name" value="ACTIN"/>
    <property type="match status" value="1"/>
</dbReference>
<dbReference type="Pfam" id="PF00022">
    <property type="entry name" value="Actin"/>
    <property type="match status" value="1"/>
</dbReference>
<dbReference type="SUPFAM" id="SSF53067">
    <property type="entry name" value="Actin-like ATPase domain"/>
    <property type="match status" value="2"/>
</dbReference>
<dbReference type="Proteomes" id="UP001213623">
    <property type="component" value="Chromosome 6"/>
</dbReference>
<evidence type="ECO:0000256" key="2">
    <source>
        <dbReference type="SAM" id="MobiDB-lite"/>
    </source>
</evidence>
<evidence type="ECO:0000313" key="3">
    <source>
        <dbReference type="EMBL" id="WFD28421.1"/>
    </source>
</evidence>
<comment type="similarity">
    <text evidence="1">Belongs to the actin family.</text>
</comment>
<organism evidence="3 4">
    <name type="scientific">Malassezia nana</name>
    <dbReference type="NCBI Taxonomy" id="180528"/>
    <lineage>
        <taxon>Eukaryota</taxon>
        <taxon>Fungi</taxon>
        <taxon>Dikarya</taxon>
        <taxon>Basidiomycota</taxon>
        <taxon>Ustilaginomycotina</taxon>
        <taxon>Malasseziomycetes</taxon>
        <taxon>Malasseziales</taxon>
        <taxon>Malasseziaceae</taxon>
        <taxon>Malassezia</taxon>
    </lineage>
</organism>
<evidence type="ECO:0000256" key="1">
    <source>
        <dbReference type="RuleBase" id="RU000487"/>
    </source>
</evidence>
<dbReference type="SMART" id="SM00268">
    <property type="entry name" value="ACTIN"/>
    <property type="match status" value="1"/>
</dbReference>
<dbReference type="AlphaFoldDB" id="A0AAF0EPJ1"/>
<dbReference type="InterPro" id="IPR043129">
    <property type="entry name" value="ATPase_NBD"/>
</dbReference>
<accession>A0AAF0EPJ1</accession>